<dbReference type="EMBL" id="JOWA01000044">
    <property type="protein sequence ID" value="KEZ46033.1"/>
    <property type="molecule type" value="Genomic_DNA"/>
</dbReference>
<dbReference type="PANTHER" id="PTHR42718">
    <property type="entry name" value="MAJOR FACILITATOR SUPERFAMILY MULTIDRUG TRANSPORTER MFSC"/>
    <property type="match status" value="1"/>
</dbReference>
<feature type="compositionally biased region" description="Basic and acidic residues" evidence="6">
    <location>
        <begin position="1"/>
        <end position="19"/>
    </location>
</feature>
<feature type="transmembrane region" description="Helical" evidence="7">
    <location>
        <begin position="430"/>
        <end position="450"/>
    </location>
</feature>
<feature type="transmembrane region" description="Helical" evidence="7">
    <location>
        <begin position="548"/>
        <end position="568"/>
    </location>
</feature>
<feature type="transmembrane region" description="Helical" evidence="7">
    <location>
        <begin position="238"/>
        <end position="260"/>
    </location>
</feature>
<dbReference type="Gene3D" id="1.20.1250.20">
    <property type="entry name" value="MFS general substrate transporter like domains"/>
    <property type="match status" value="2"/>
</dbReference>
<feature type="transmembrane region" description="Helical" evidence="7">
    <location>
        <begin position="323"/>
        <end position="344"/>
    </location>
</feature>
<evidence type="ECO:0000259" key="8">
    <source>
        <dbReference type="PROSITE" id="PS50850"/>
    </source>
</evidence>
<dbReference type="GO" id="GO:0016020">
    <property type="term" value="C:membrane"/>
    <property type="evidence" value="ECO:0007669"/>
    <property type="project" value="UniProtKB-SubCell"/>
</dbReference>
<dbReference type="AlphaFoldDB" id="A0A084GFC1"/>
<feature type="transmembrane region" description="Helical" evidence="7">
    <location>
        <begin position="405"/>
        <end position="423"/>
    </location>
</feature>
<feature type="compositionally biased region" description="Acidic residues" evidence="6">
    <location>
        <begin position="59"/>
        <end position="68"/>
    </location>
</feature>
<comment type="caution">
    <text evidence="9">The sequence shown here is derived from an EMBL/GenBank/DDBJ whole genome shotgun (WGS) entry which is preliminary data.</text>
</comment>
<dbReference type="Pfam" id="PF07690">
    <property type="entry name" value="MFS_1"/>
    <property type="match status" value="1"/>
</dbReference>
<evidence type="ECO:0000256" key="6">
    <source>
        <dbReference type="SAM" id="MobiDB-lite"/>
    </source>
</evidence>
<feature type="transmembrane region" description="Helical" evidence="7">
    <location>
        <begin position="121"/>
        <end position="138"/>
    </location>
</feature>
<evidence type="ECO:0000256" key="7">
    <source>
        <dbReference type="SAM" id="Phobius"/>
    </source>
</evidence>
<evidence type="ECO:0000256" key="5">
    <source>
        <dbReference type="ARBA" id="ARBA00023136"/>
    </source>
</evidence>
<evidence type="ECO:0000256" key="3">
    <source>
        <dbReference type="ARBA" id="ARBA00022692"/>
    </source>
</evidence>
<gene>
    <name evidence="9" type="ORF">SAPIO_CDS0873</name>
</gene>
<dbReference type="VEuPathDB" id="FungiDB:SAPIO_CDS0873"/>
<feature type="region of interest" description="Disordered" evidence="6">
    <location>
        <begin position="1"/>
        <end position="68"/>
    </location>
</feature>
<accession>A0A084GFC1</accession>
<feature type="transmembrane region" description="Helical" evidence="7">
    <location>
        <begin position="150"/>
        <end position="169"/>
    </location>
</feature>
<protein>
    <submittedName>
        <fullName evidence="9">Drug resistance protein</fullName>
    </submittedName>
</protein>
<dbReference type="SUPFAM" id="SSF103473">
    <property type="entry name" value="MFS general substrate transporter"/>
    <property type="match status" value="2"/>
</dbReference>
<evidence type="ECO:0000313" key="10">
    <source>
        <dbReference type="Proteomes" id="UP000028545"/>
    </source>
</evidence>
<evidence type="ECO:0000256" key="2">
    <source>
        <dbReference type="ARBA" id="ARBA00022448"/>
    </source>
</evidence>
<feature type="region of interest" description="Disordered" evidence="6">
    <location>
        <begin position="578"/>
        <end position="627"/>
    </location>
</feature>
<keyword evidence="3 7" id="KW-0812">Transmembrane</keyword>
<organism evidence="9 10">
    <name type="scientific">Pseudallescheria apiosperma</name>
    <name type="common">Scedosporium apiospermum</name>
    <dbReference type="NCBI Taxonomy" id="563466"/>
    <lineage>
        <taxon>Eukaryota</taxon>
        <taxon>Fungi</taxon>
        <taxon>Dikarya</taxon>
        <taxon>Ascomycota</taxon>
        <taxon>Pezizomycotina</taxon>
        <taxon>Sordariomycetes</taxon>
        <taxon>Hypocreomycetidae</taxon>
        <taxon>Microascales</taxon>
        <taxon>Microascaceae</taxon>
        <taxon>Scedosporium</taxon>
    </lineage>
</organism>
<dbReference type="KEGG" id="sapo:SAPIO_CDS0873"/>
<dbReference type="GeneID" id="27719025"/>
<name>A0A084GFC1_PSEDA</name>
<feature type="transmembrane region" description="Helical" evidence="7">
    <location>
        <begin position="292"/>
        <end position="311"/>
    </location>
</feature>
<evidence type="ECO:0000313" key="9">
    <source>
        <dbReference type="EMBL" id="KEZ46033.1"/>
    </source>
</evidence>
<dbReference type="PANTHER" id="PTHR42718:SF9">
    <property type="entry name" value="MAJOR FACILITATOR SUPERFAMILY MULTIDRUG TRANSPORTER MFSC"/>
    <property type="match status" value="1"/>
</dbReference>
<dbReference type="PROSITE" id="PS50850">
    <property type="entry name" value="MFS"/>
    <property type="match status" value="1"/>
</dbReference>
<evidence type="ECO:0000256" key="1">
    <source>
        <dbReference type="ARBA" id="ARBA00004141"/>
    </source>
</evidence>
<feature type="compositionally biased region" description="Basic and acidic residues" evidence="6">
    <location>
        <begin position="46"/>
        <end position="56"/>
    </location>
</feature>
<keyword evidence="4 7" id="KW-1133">Transmembrane helix</keyword>
<dbReference type="InterPro" id="IPR020846">
    <property type="entry name" value="MFS_dom"/>
</dbReference>
<sequence>MSPDPEKPDSTPVREKEGGEPTIQQHPSSPPADSDPKSLPKSASQHRPDETQHAAQEEAFTDDEDSSSVEEWPKIPFSKARCIAIVATTTGASFMNTFSIQSTVIILPVIGRDLNIPSSRLQWIVSAYALAFGCFLLLWGRIADIYGKRIIFASGTAWVAVISAINPFLRNEIAFSLFRGLHGLGAAANVPTAIGILGTLFPPGKAKNYAFSSYAAGAPLGAVFGNLVAGFIAEYTTWKWVFAVMAIVSGIIAVISLFVIPPPSAAQPPPTITDDNPTVTATPPVKPSLASVDWIGGVLITVGILVLLFALTEGNVVGWSTPWIPTLIVVSLLIIAAFVTWQWYLETRTSRPPLMKVSIFKNAQFSAALVIMGLFFSSFNNFLIYATFYFQDYQQLSTLQTTLRFLPTGIAGAIVAAIVAPLLSRIPTQYFLLFGNLAVSLASLLFAVPIDPRTTYFAYGLPAMVLSVMGADTTWPSLTLFTSHCLSPQDQALGGALINAVGQVGRSIGLAISTTVQTAVMARERNVPVQKVGEVKPWDEPSLLGLRAANWTTFALGICSLLVVAAAFRGTGIIGKADAPASGGMTRRNRRDGGGDGTTPAPDESAAAANRNGEGGDVTESKEVRRN</sequence>
<feature type="transmembrane region" description="Helical" evidence="7">
    <location>
        <begin position="365"/>
        <end position="385"/>
    </location>
</feature>
<keyword evidence="10" id="KW-1185">Reference proteome</keyword>
<evidence type="ECO:0000256" key="4">
    <source>
        <dbReference type="ARBA" id="ARBA00022989"/>
    </source>
</evidence>
<keyword evidence="2" id="KW-0813">Transport</keyword>
<dbReference type="Proteomes" id="UP000028545">
    <property type="component" value="Unassembled WGS sequence"/>
</dbReference>
<dbReference type="InterPro" id="IPR011701">
    <property type="entry name" value="MFS"/>
</dbReference>
<feature type="transmembrane region" description="Helical" evidence="7">
    <location>
        <begin position="82"/>
        <end position="109"/>
    </location>
</feature>
<dbReference type="CDD" id="cd17476">
    <property type="entry name" value="MFS_Amf1_MDR_like"/>
    <property type="match status" value="1"/>
</dbReference>
<dbReference type="OrthoDB" id="440755at2759"/>
<dbReference type="RefSeq" id="XP_016645832.1">
    <property type="nucleotide sequence ID" value="XM_016783558.1"/>
</dbReference>
<reference evidence="9 10" key="1">
    <citation type="journal article" date="2014" name="Genome Announc.">
        <title>Draft genome sequence of the pathogenic fungus Scedosporium apiospermum.</title>
        <authorList>
            <person name="Vandeputte P."/>
            <person name="Ghamrawi S."/>
            <person name="Rechenmann M."/>
            <person name="Iltis A."/>
            <person name="Giraud S."/>
            <person name="Fleury M."/>
            <person name="Thornton C."/>
            <person name="Delhaes L."/>
            <person name="Meyer W."/>
            <person name="Papon N."/>
            <person name="Bouchara J.P."/>
        </authorList>
    </citation>
    <scope>NUCLEOTIDE SEQUENCE [LARGE SCALE GENOMIC DNA]</scope>
    <source>
        <strain evidence="9 10">IHEM 14462</strain>
    </source>
</reference>
<keyword evidence="5 7" id="KW-0472">Membrane</keyword>
<feature type="domain" description="Major facilitator superfamily (MFS) profile" evidence="8">
    <location>
        <begin position="85"/>
        <end position="572"/>
    </location>
</feature>
<dbReference type="OMA" id="MGTAFMP"/>
<proteinExistence type="predicted"/>
<comment type="subcellular location">
    <subcellularLocation>
        <location evidence="1">Membrane</location>
        <topology evidence="1">Multi-pass membrane protein</topology>
    </subcellularLocation>
</comment>
<dbReference type="GO" id="GO:0022857">
    <property type="term" value="F:transmembrane transporter activity"/>
    <property type="evidence" value="ECO:0007669"/>
    <property type="project" value="InterPro"/>
</dbReference>
<feature type="transmembrane region" description="Helical" evidence="7">
    <location>
        <begin position="213"/>
        <end position="232"/>
    </location>
</feature>
<dbReference type="HOGENOM" id="CLU_000960_27_0_1"/>
<dbReference type="InterPro" id="IPR036259">
    <property type="entry name" value="MFS_trans_sf"/>
</dbReference>